<dbReference type="GO" id="GO:0006643">
    <property type="term" value="P:membrane lipid metabolic process"/>
    <property type="evidence" value="ECO:0007669"/>
    <property type="project" value="TreeGrafter"/>
</dbReference>
<dbReference type="AlphaFoldDB" id="A0A5A7M6T1"/>
<dbReference type="GO" id="GO:0016020">
    <property type="term" value="C:membrane"/>
    <property type="evidence" value="ECO:0007669"/>
    <property type="project" value="InterPro"/>
</dbReference>
<keyword evidence="4 8" id="KW-1133">Transmembrane helix</keyword>
<comment type="subcellular location">
    <subcellularLocation>
        <location evidence="1">Endomembrane system</location>
        <topology evidence="1">Multi-pass membrane protein</topology>
    </subcellularLocation>
</comment>
<feature type="domain" description="Fatty acid hydroxylase" evidence="9">
    <location>
        <begin position="88"/>
        <end position="221"/>
    </location>
</feature>
<evidence type="ECO:0000256" key="4">
    <source>
        <dbReference type="ARBA" id="ARBA00022989"/>
    </source>
</evidence>
<evidence type="ECO:0000259" key="9">
    <source>
        <dbReference type="Pfam" id="PF04116"/>
    </source>
</evidence>
<feature type="transmembrane region" description="Helical" evidence="8">
    <location>
        <begin position="532"/>
        <end position="552"/>
    </location>
</feature>
<dbReference type="GO" id="GO:0005506">
    <property type="term" value="F:iron ion binding"/>
    <property type="evidence" value="ECO:0007669"/>
    <property type="project" value="InterPro"/>
</dbReference>
<dbReference type="EMBL" id="BKBW01000001">
    <property type="protein sequence ID" value="GEQ73578.1"/>
    <property type="molecule type" value="Genomic_DNA"/>
</dbReference>
<dbReference type="Pfam" id="PF04116">
    <property type="entry name" value="FA_hydroxylase"/>
    <property type="match status" value="1"/>
</dbReference>
<evidence type="ECO:0000256" key="7">
    <source>
        <dbReference type="ARBA" id="ARBA00023136"/>
    </source>
</evidence>
<feature type="transmembrane region" description="Helical" evidence="8">
    <location>
        <begin position="422"/>
        <end position="440"/>
    </location>
</feature>
<dbReference type="GO" id="GO:0012505">
    <property type="term" value="C:endomembrane system"/>
    <property type="evidence" value="ECO:0007669"/>
    <property type="project" value="UniProtKB-SubCell"/>
</dbReference>
<feature type="transmembrane region" description="Helical" evidence="8">
    <location>
        <begin position="308"/>
        <end position="330"/>
    </location>
</feature>
<comment type="similarity">
    <text evidence="2">Belongs to the TMEM86 family.</text>
</comment>
<feature type="transmembrane region" description="Helical" evidence="8">
    <location>
        <begin position="564"/>
        <end position="582"/>
    </location>
</feature>
<evidence type="ECO:0000313" key="10">
    <source>
        <dbReference type="EMBL" id="GEQ73578.1"/>
    </source>
</evidence>
<dbReference type="InterPro" id="IPR051689">
    <property type="entry name" value="Sterol_desaturase/TMEM195"/>
</dbReference>
<keyword evidence="3 8" id="KW-0812">Transmembrane</keyword>
<dbReference type="GO" id="GO:0008610">
    <property type="term" value="P:lipid biosynthetic process"/>
    <property type="evidence" value="ECO:0007669"/>
    <property type="project" value="InterPro"/>
</dbReference>
<keyword evidence="5" id="KW-0560">Oxidoreductase</keyword>
<dbReference type="GO" id="GO:0050479">
    <property type="term" value="F:glyceryl-ether monooxygenase activity"/>
    <property type="evidence" value="ECO:0007669"/>
    <property type="project" value="TreeGrafter"/>
</dbReference>
<protein>
    <recommendedName>
        <fullName evidence="9">Fatty acid hydroxylase domain-containing protein</fullName>
    </recommendedName>
</protein>
<evidence type="ECO:0000256" key="3">
    <source>
        <dbReference type="ARBA" id="ARBA00022692"/>
    </source>
</evidence>
<comment type="caution">
    <text evidence="10">The sequence shown here is derived from an EMBL/GenBank/DDBJ whole genome shotgun (WGS) entry which is preliminary data.</text>
</comment>
<dbReference type="Pfam" id="PF07947">
    <property type="entry name" value="YhhN"/>
    <property type="match status" value="1"/>
</dbReference>
<feature type="transmembrane region" description="Helical" evidence="8">
    <location>
        <begin position="142"/>
        <end position="168"/>
    </location>
</feature>
<sequence>MTMLSPSQVIVLATPVFFALIAVEWAISLRRGRNAYALADAISSLNLGVLSQTSAVFTKLLTLGIYTVVASHVALIEADAFWLSLPGWLLALLFYDLCYYWLHRMGHEVGVLWAAHAVHHQSQAYNLSTALRQTSSGALLGWIFYLPMALAGVPPLVFAVVGLIDLLYQFWVHTEQVKKLGWFDRWFCAPSNHRVHHAVNERYLDRNYGGILIVWDRLFGTYKTEDDEEPCVYGTRGLLKSWDPLWANFSVYRRLAHDSWHAHSWMDKVRVWFKPPGWRPADVAQRFPRPAFDLDEHRIIYSPPMSTGLRWFAGLQFAALVAGTSVFLWHADQSPLATNLIWFGVLLTGQWALGAAMQGRISLWLALMLQSGALATATAALGLQQWHWLFKPATMVFALICIASCARHALSTVQNLPQKHVQLLLAAIVFSMAGDVFLMLDGQLQTGLFIPGLISFLLAHVCYVALFRLDVTWFADRRTLLLVAAIGAAMYAFLWTHGLPAALRLPVAAYVGVIALMAAQAWGRYRQLRSRAALLTALGASFFMLSDSILAINRFVQPLPWSSVSVLGSYYAAQALIVWGCVRQWAEPATRQAPAQLQLKAI</sequence>
<proteinExistence type="inferred from homology"/>
<evidence type="ECO:0000256" key="6">
    <source>
        <dbReference type="ARBA" id="ARBA00023098"/>
    </source>
</evidence>
<feature type="transmembrane region" description="Helical" evidence="8">
    <location>
        <begin position="336"/>
        <end position="356"/>
    </location>
</feature>
<evidence type="ECO:0000256" key="8">
    <source>
        <dbReference type="SAM" id="Phobius"/>
    </source>
</evidence>
<feature type="transmembrane region" description="Helical" evidence="8">
    <location>
        <begin position="50"/>
        <end position="69"/>
    </location>
</feature>
<feature type="transmembrane region" description="Helical" evidence="8">
    <location>
        <begin position="507"/>
        <end position="525"/>
    </location>
</feature>
<dbReference type="Proteomes" id="UP000323105">
    <property type="component" value="Unassembled WGS sequence"/>
</dbReference>
<name>A0A5A7M6T1_COMTE</name>
<feature type="transmembrane region" description="Helical" evidence="8">
    <location>
        <begin position="446"/>
        <end position="467"/>
    </location>
</feature>
<dbReference type="InterPro" id="IPR006694">
    <property type="entry name" value="Fatty_acid_hydroxylase"/>
</dbReference>
<keyword evidence="6" id="KW-0443">Lipid metabolism</keyword>
<evidence type="ECO:0000256" key="1">
    <source>
        <dbReference type="ARBA" id="ARBA00004127"/>
    </source>
</evidence>
<keyword evidence="7 8" id="KW-0472">Membrane</keyword>
<feature type="transmembrane region" description="Helical" evidence="8">
    <location>
        <begin position="363"/>
        <end position="383"/>
    </location>
</feature>
<feature type="transmembrane region" description="Helical" evidence="8">
    <location>
        <begin position="81"/>
        <end position="102"/>
    </location>
</feature>
<reference evidence="10 11" key="1">
    <citation type="journal article" date="2019" name="Microbiol. Resour. Announc.">
        <title>Draft Genome Sequence of Comamonas testosteroni TA441, a Bacterium That Has a Cryptic Phenol Degradation Gene Cluster.</title>
        <authorList>
            <person name="Arai H."/>
            <person name="Ishii M."/>
        </authorList>
    </citation>
    <scope>NUCLEOTIDE SEQUENCE [LARGE SCALE GENOMIC DNA]</scope>
    <source>
        <strain evidence="10 11">TA441</strain>
    </source>
</reference>
<accession>A0A5A7M6T1</accession>
<feature type="transmembrane region" description="Helical" evidence="8">
    <location>
        <begin position="389"/>
        <end position="410"/>
    </location>
</feature>
<gene>
    <name evidence="10" type="ORF">CTTA_0583</name>
</gene>
<evidence type="ECO:0000313" key="11">
    <source>
        <dbReference type="Proteomes" id="UP000323105"/>
    </source>
</evidence>
<feature type="transmembrane region" description="Helical" evidence="8">
    <location>
        <begin position="479"/>
        <end position="495"/>
    </location>
</feature>
<dbReference type="PANTHER" id="PTHR21624">
    <property type="entry name" value="STEROL DESATURASE-RELATED PROTEIN"/>
    <property type="match status" value="1"/>
</dbReference>
<dbReference type="PANTHER" id="PTHR21624:SF1">
    <property type="entry name" value="ALKYLGLYCEROL MONOOXYGENASE"/>
    <property type="match status" value="1"/>
</dbReference>
<evidence type="ECO:0000256" key="2">
    <source>
        <dbReference type="ARBA" id="ARBA00007375"/>
    </source>
</evidence>
<evidence type="ECO:0000256" key="5">
    <source>
        <dbReference type="ARBA" id="ARBA00023002"/>
    </source>
</evidence>
<dbReference type="InterPro" id="IPR012506">
    <property type="entry name" value="TMEM86B-like"/>
</dbReference>
<organism evidence="10 11">
    <name type="scientific">Comamonas testosteroni</name>
    <name type="common">Pseudomonas testosteroni</name>
    <dbReference type="NCBI Taxonomy" id="285"/>
    <lineage>
        <taxon>Bacteria</taxon>
        <taxon>Pseudomonadati</taxon>
        <taxon>Pseudomonadota</taxon>
        <taxon>Betaproteobacteria</taxon>
        <taxon>Burkholderiales</taxon>
        <taxon>Comamonadaceae</taxon>
        <taxon>Comamonas</taxon>
    </lineage>
</organism>